<dbReference type="GO" id="GO:0000972">
    <property type="term" value="P:transcription-dependent tethering of RNA polymerase II gene DNA at nuclear periphery"/>
    <property type="evidence" value="ECO:0007669"/>
    <property type="project" value="TreeGrafter"/>
</dbReference>
<comment type="caution">
    <text evidence="1">The sequence shown here is derived from an EMBL/GenBank/DDBJ whole genome shotgun (WGS) entry which is preliminary data.</text>
</comment>
<dbReference type="GO" id="GO:0006405">
    <property type="term" value="P:RNA export from nucleus"/>
    <property type="evidence" value="ECO:0007669"/>
    <property type="project" value="TreeGrafter"/>
</dbReference>
<dbReference type="InterPro" id="IPR004870">
    <property type="entry name" value="Nucleoporin_Nup155"/>
</dbReference>
<gene>
    <name evidence="1" type="ORF">XAT740_LOCUS43612</name>
</gene>
<feature type="non-terminal residue" evidence="1">
    <location>
        <position position="1"/>
    </location>
</feature>
<accession>A0A815XQ52</accession>
<dbReference type="Gene3D" id="1.20.120.1880">
    <property type="entry name" value="Nucleoporin, helical C-terminal domain"/>
    <property type="match status" value="1"/>
</dbReference>
<dbReference type="EMBL" id="CAJNOR010005402">
    <property type="protein sequence ID" value="CAF1560918.1"/>
    <property type="molecule type" value="Genomic_DNA"/>
</dbReference>
<proteinExistence type="predicted"/>
<keyword evidence="2" id="KW-1185">Reference proteome</keyword>
<dbReference type="InterPro" id="IPR042538">
    <property type="entry name" value="Nucleoporin_Nup155_C_3"/>
</dbReference>
<dbReference type="GO" id="GO:0006606">
    <property type="term" value="P:protein import into nucleus"/>
    <property type="evidence" value="ECO:0007669"/>
    <property type="project" value="TreeGrafter"/>
</dbReference>
<dbReference type="GO" id="GO:0036228">
    <property type="term" value="P:protein localization to nuclear inner membrane"/>
    <property type="evidence" value="ECO:0007669"/>
    <property type="project" value="TreeGrafter"/>
</dbReference>
<name>A0A815XQ52_ADIRI</name>
<evidence type="ECO:0000313" key="2">
    <source>
        <dbReference type="Proteomes" id="UP000663828"/>
    </source>
</evidence>
<sequence>LFDATELFVDYAQKYELYECQLLLLQLDGNEEPTILQTIWRRLLRKEVNDLFPSTNNLTNAGNYDRVLMLQQHLIERLRNCRKKRLRLPLDFIRSELKQIAHTLNNLRDNGDAISAEDFSNRILSDL</sequence>
<dbReference type="GO" id="GO:0017056">
    <property type="term" value="F:structural constituent of nuclear pore"/>
    <property type="evidence" value="ECO:0007669"/>
    <property type="project" value="InterPro"/>
</dbReference>
<dbReference type="Proteomes" id="UP000663828">
    <property type="component" value="Unassembled WGS sequence"/>
</dbReference>
<dbReference type="PANTHER" id="PTHR10350:SF6">
    <property type="entry name" value="NUCLEAR PORE COMPLEX PROTEIN NUP155"/>
    <property type="match status" value="1"/>
</dbReference>
<protein>
    <submittedName>
        <fullName evidence="1">Uncharacterized protein</fullName>
    </submittedName>
</protein>
<dbReference type="GO" id="GO:0044611">
    <property type="term" value="C:nuclear pore inner ring"/>
    <property type="evidence" value="ECO:0007669"/>
    <property type="project" value="TreeGrafter"/>
</dbReference>
<reference evidence="1" key="1">
    <citation type="submission" date="2021-02" db="EMBL/GenBank/DDBJ databases">
        <authorList>
            <person name="Nowell W R."/>
        </authorList>
    </citation>
    <scope>NUCLEOTIDE SEQUENCE</scope>
</reference>
<evidence type="ECO:0000313" key="1">
    <source>
        <dbReference type="EMBL" id="CAF1560918.1"/>
    </source>
</evidence>
<dbReference type="PANTHER" id="PTHR10350">
    <property type="entry name" value="NUCLEAR PORE COMPLEX PROTEIN NUP155"/>
    <property type="match status" value="1"/>
</dbReference>
<organism evidence="1 2">
    <name type="scientific">Adineta ricciae</name>
    <name type="common">Rotifer</name>
    <dbReference type="NCBI Taxonomy" id="249248"/>
    <lineage>
        <taxon>Eukaryota</taxon>
        <taxon>Metazoa</taxon>
        <taxon>Spiralia</taxon>
        <taxon>Gnathifera</taxon>
        <taxon>Rotifera</taxon>
        <taxon>Eurotatoria</taxon>
        <taxon>Bdelloidea</taxon>
        <taxon>Adinetida</taxon>
        <taxon>Adinetidae</taxon>
        <taxon>Adineta</taxon>
    </lineage>
</organism>
<dbReference type="AlphaFoldDB" id="A0A815XQ52"/>